<dbReference type="Pfam" id="PF23359">
    <property type="entry name" value="Lsr2_DNA-bd"/>
    <property type="match status" value="1"/>
</dbReference>
<dbReference type="Gene3D" id="4.10.320.10">
    <property type="entry name" value="E3-binding domain"/>
    <property type="match status" value="1"/>
</dbReference>
<evidence type="ECO:0000256" key="1">
    <source>
        <dbReference type="ARBA" id="ARBA00023125"/>
    </source>
</evidence>
<dbReference type="InterPro" id="IPR036625">
    <property type="entry name" value="E3-bd_dom_sf"/>
</dbReference>
<feature type="compositionally biased region" description="Polar residues" evidence="2">
    <location>
        <begin position="65"/>
        <end position="74"/>
    </location>
</feature>
<gene>
    <name evidence="5" type="ORF">IW252_001592</name>
</gene>
<dbReference type="GO" id="GO:0016746">
    <property type="term" value="F:acyltransferase activity"/>
    <property type="evidence" value="ECO:0007669"/>
    <property type="project" value="InterPro"/>
</dbReference>
<organism evidence="5 6">
    <name type="scientific">Zhihengliuella flava</name>
    <dbReference type="NCBI Taxonomy" id="1285193"/>
    <lineage>
        <taxon>Bacteria</taxon>
        <taxon>Bacillati</taxon>
        <taxon>Actinomycetota</taxon>
        <taxon>Actinomycetes</taxon>
        <taxon>Micrococcales</taxon>
        <taxon>Micrococcaceae</taxon>
        <taxon>Zhihengliuella</taxon>
    </lineage>
</organism>
<evidence type="ECO:0000256" key="2">
    <source>
        <dbReference type="SAM" id="MobiDB-lite"/>
    </source>
</evidence>
<dbReference type="EMBL" id="JADOTZ010000001">
    <property type="protein sequence ID" value="MBG6084825.1"/>
    <property type="molecule type" value="Genomic_DNA"/>
</dbReference>
<feature type="domain" description="Lsr2 DNA-binding" evidence="4">
    <location>
        <begin position="71"/>
        <end position="106"/>
    </location>
</feature>
<evidence type="ECO:0000259" key="3">
    <source>
        <dbReference type="Pfam" id="PF11774"/>
    </source>
</evidence>
<feature type="region of interest" description="Disordered" evidence="2">
    <location>
        <begin position="54"/>
        <end position="77"/>
    </location>
</feature>
<accession>A0A931DDK7</accession>
<dbReference type="Pfam" id="PF11774">
    <property type="entry name" value="Lsr2"/>
    <property type="match status" value="1"/>
</dbReference>
<protein>
    <recommendedName>
        <fullName evidence="7">Lsr2 family protein</fullName>
    </recommendedName>
</protein>
<comment type="caution">
    <text evidence="5">The sequence shown here is derived from an EMBL/GenBank/DDBJ whole genome shotgun (WGS) entry which is preliminary data.</text>
</comment>
<sequence length="107" mass="11681">MARKVEVTLVDDLDGSAASESVKFALDGKNYEIDLSDANAQALRESLEKYVEAGRRVSGPKAKSTGVTRSSKNDTPAIREWAQKNGYNVSSRGRIHSDIIDAYYAAQ</sequence>
<dbReference type="Gene3D" id="3.30.60.230">
    <property type="entry name" value="Lsr2, dimerization domain"/>
    <property type="match status" value="1"/>
</dbReference>
<proteinExistence type="predicted"/>
<keyword evidence="1" id="KW-0238">DNA-binding</keyword>
<evidence type="ECO:0000313" key="6">
    <source>
        <dbReference type="Proteomes" id="UP000625033"/>
    </source>
</evidence>
<dbReference type="InterPro" id="IPR042261">
    <property type="entry name" value="Lsr2-like_dimerization"/>
</dbReference>
<evidence type="ECO:0000259" key="4">
    <source>
        <dbReference type="Pfam" id="PF23359"/>
    </source>
</evidence>
<feature type="domain" description="Lsr2 dimerization" evidence="3">
    <location>
        <begin position="1"/>
        <end position="57"/>
    </location>
</feature>
<reference evidence="5" key="1">
    <citation type="submission" date="2020-11" db="EMBL/GenBank/DDBJ databases">
        <title>Sequencing the genomes of 1000 actinobacteria strains.</title>
        <authorList>
            <person name="Klenk H.-P."/>
        </authorList>
    </citation>
    <scope>NUCLEOTIDE SEQUENCE</scope>
    <source>
        <strain evidence="5">DSM 26152</strain>
    </source>
</reference>
<dbReference type="InterPro" id="IPR024412">
    <property type="entry name" value="Lsr2_dim_dom"/>
</dbReference>
<dbReference type="GO" id="GO:0003677">
    <property type="term" value="F:DNA binding"/>
    <property type="evidence" value="ECO:0007669"/>
    <property type="project" value="UniProtKB-KW"/>
</dbReference>
<evidence type="ECO:0000313" key="5">
    <source>
        <dbReference type="EMBL" id="MBG6084825.1"/>
    </source>
</evidence>
<keyword evidence="6" id="KW-1185">Reference proteome</keyword>
<dbReference type="Proteomes" id="UP000625033">
    <property type="component" value="Unassembled WGS sequence"/>
</dbReference>
<dbReference type="InterPro" id="IPR055370">
    <property type="entry name" value="Lsr2_DNA-bd"/>
</dbReference>
<dbReference type="RefSeq" id="WP_196836078.1">
    <property type="nucleotide sequence ID" value="NZ_JADOTZ010000001.1"/>
</dbReference>
<name>A0A931DDK7_9MICC</name>
<dbReference type="AlphaFoldDB" id="A0A931DDK7"/>
<evidence type="ECO:0008006" key="7">
    <source>
        <dbReference type="Google" id="ProtNLM"/>
    </source>
</evidence>